<proteinExistence type="predicted"/>
<keyword evidence="2" id="KW-1185">Reference proteome</keyword>
<sequence>MTNHTIDTPILAGVVFRTKQPVDAAIEAARIALTDRGVRVDGVRQDRVHDPETGRQTLIVRDLRDTWSLPILEPRGDAATGCRLDPHAIADLSVRLDTLFDPSPDLLLVNRFGRAESEERGLRDVFEKAALNHIPLLVAVREDYVESWQSFHGGMGTELPMDCDAILAWWDRLSIASAAE</sequence>
<dbReference type="Pfam" id="PF10649">
    <property type="entry name" value="DUF2478"/>
    <property type="match status" value="1"/>
</dbReference>
<dbReference type="Proteomes" id="UP000539372">
    <property type="component" value="Unassembled WGS sequence"/>
</dbReference>
<dbReference type="RefSeq" id="WP_169626934.1">
    <property type="nucleotide sequence ID" value="NZ_JABBNT010000006.1"/>
</dbReference>
<protein>
    <submittedName>
        <fullName evidence="1">DUF2478 domain-containing protein</fullName>
    </submittedName>
</protein>
<comment type="caution">
    <text evidence="1">The sequence shown here is derived from an EMBL/GenBank/DDBJ whole genome shotgun (WGS) entry which is preliminary data.</text>
</comment>
<name>A0A7Y0HI29_9PROT</name>
<dbReference type="AlphaFoldDB" id="A0A7Y0HI29"/>
<organism evidence="1 2">
    <name type="scientific">Pacificispira spongiicola</name>
    <dbReference type="NCBI Taxonomy" id="2729598"/>
    <lineage>
        <taxon>Bacteria</taxon>
        <taxon>Pseudomonadati</taxon>
        <taxon>Pseudomonadota</taxon>
        <taxon>Alphaproteobacteria</taxon>
        <taxon>Rhodospirillales</taxon>
        <taxon>Rhodospirillaceae</taxon>
        <taxon>Pacificispira</taxon>
    </lineage>
</organism>
<evidence type="ECO:0000313" key="2">
    <source>
        <dbReference type="Proteomes" id="UP000539372"/>
    </source>
</evidence>
<dbReference type="InterPro" id="IPR018912">
    <property type="entry name" value="DUF2478"/>
</dbReference>
<accession>A0A7Y0HI29</accession>
<gene>
    <name evidence="1" type="ORF">HH303_18750</name>
</gene>
<reference evidence="1 2" key="1">
    <citation type="submission" date="2020-04" db="EMBL/GenBank/DDBJ databases">
        <title>Rhodospirillaceae bacterium KN72 isolated from deep sea.</title>
        <authorList>
            <person name="Zhang D.-C."/>
        </authorList>
    </citation>
    <scope>NUCLEOTIDE SEQUENCE [LARGE SCALE GENOMIC DNA]</scope>
    <source>
        <strain evidence="1 2">KN72</strain>
    </source>
</reference>
<evidence type="ECO:0000313" key="1">
    <source>
        <dbReference type="EMBL" id="NMM46537.1"/>
    </source>
</evidence>
<dbReference type="EMBL" id="JABBNT010000006">
    <property type="protein sequence ID" value="NMM46537.1"/>
    <property type="molecule type" value="Genomic_DNA"/>
</dbReference>